<comment type="similarity">
    <text evidence="1">Belongs to the non-flavoprotein flavin reductase family.</text>
</comment>
<sequence length="160" mass="17730">MLDEQAKKTMLRKIPHGLYICGVKDGEEVNGFTASWLMQASFKPPLVVNCVKGDSISHEMIEKSGVFAISFLEDGQKDLAEKFFKPMRRVGNKFEDVEFELGKETGCPIIKDSLGYIECQVVGKVDKGDHTVYVGEVIAAGVHREGKQLNLETTGWNYGG</sequence>
<dbReference type="PANTHER" id="PTHR30466">
    <property type="entry name" value="FLAVIN REDUCTASE"/>
    <property type="match status" value="1"/>
</dbReference>
<evidence type="ECO:0000256" key="2">
    <source>
        <dbReference type="ARBA" id="ARBA00023002"/>
    </source>
</evidence>
<dbReference type="Pfam" id="PF01613">
    <property type="entry name" value="Flavin_Reduct"/>
    <property type="match status" value="1"/>
</dbReference>
<dbReference type="GO" id="GO:0010181">
    <property type="term" value="F:FMN binding"/>
    <property type="evidence" value="ECO:0007669"/>
    <property type="project" value="InterPro"/>
</dbReference>
<keyword evidence="2" id="KW-0560">Oxidoreductase</keyword>
<dbReference type="Proteomes" id="UP000218418">
    <property type="component" value="Chromosome"/>
</dbReference>
<accession>A0A1Z4LUP3</accession>
<organism evidence="4 5">
    <name type="scientific">Calothrix parasitica NIES-267</name>
    <dbReference type="NCBI Taxonomy" id="1973488"/>
    <lineage>
        <taxon>Bacteria</taxon>
        <taxon>Bacillati</taxon>
        <taxon>Cyanobacteriota</taxon>
        <taxon>Cyanophyceae</taxon>
        <taxon>Nostocales</taxon>
        <taxon>Calotrichaceae</taxon>
        <taxon>Calothrix</taxon>
    </lineage>
</organism>
<reference evidence="4 5" key="1">
    <citation type="submission" date="2017-06" db="EMBL/GenBank/DDBJ databases">
        <title>Genome sequencing of cyanobaciteial culture collection at National Institute for Environmental Studies (NIES).</title>
        <authorList>
            <person name="Hirose Y."/>
            <person name="Shimura Y."/>
            <person name="Fujisawa T."/>
            <person name="Nakamura Y."/>
            <person name="Kawachi M."/>
        </authorList>
    </citation>
    <scope>NUCLEOTIDE SEQUENCE [LARGE SCALE GENOMIC DNA]</scope>
    <source>
        <strain evidence="4 5">NIES-267</strain>
    </source>
</reference>
<dbReference type="EMBL" id="AP018227">
    <property type="protein sequence ID" value="BAY84977.1"/>
    <property type="molecule type" value="Genomic_DNA"/>
</dbReference>
<dbReference type="Gene3D" id="2.30.110.10">
    <property type="entry name" value="Electron Transport, Fmn-binding Protein, Chain A"/>
    <property type="match status" value="1"/>
</dbReference>
<dbReference type="AlphaFoldDB" id="A0A1Z4LUP3"/>
<keyword evidence="5" id="KW-1185">Reference proteome</keyword>
<evidence type="ECO:0000313" key="4">
    <source>
        <dbReference type="EMBL" id="BAY84977.1"/>
    </source>
</evidence>
<evidence type="ECO:0000313" key="5">
    <source>
        <dbReference type="Proteomes" id="UP000218418"/>
    </source>
</evidence>
<dbReference type="PANTHER" id="PTHR30466:SF11">
    <property type="entry name" value="FLAVIN-DEPENDENT MONOOXYGENASE, REDUCTASE SUBUNIT HSAB"/>
    <property type="match status" value="1"/>
</dbReference>
<dbReference type="GO" id="GO:0042602">
    <property type="term" value="F:riboflavin reductase (NADPH) activity"/>
    <property type="evidence" value="ECO:0007669"/>
    <property type="project" value="TreeGrafter"/>
</dbReference>
<evidence type="ECO:0000256" key="1">
    <source>
        <dbReference type="ARBA" id="ARBA00008898"/>
    </source>
</evidence>
<dbReference type="InterPro" id="IPR050268">
    <property type="entry name" value="NADH-dep_flavin_reductase"/>
</dbReference>
<evidence type="ECO:0000259" key="3">
    <source>
        <dbReference type="SMART" id="SM00903"/>
    </source>
</evidence>
<gene>
    <name evidence="4" type="ORF">NIES267_44750</name>
</gene>
<protein>
    <recommendedName>
        <fullName evidence="3">Flavin reductase like domain-containing protein</fullName>
    </recommendedName>
</protein>
<dbReference type="SMART" id="SM00903">
    <property type="entry name" value="Flavin_Reduct"/>
    <property type="match status" value="1"/>
</dbReference>
<name>A0A1Z4LUP3_9CYAN</name>
<dbReference type="SUPFAM" id="SSF50475">
    <property type="entry name" value="FMN-binding split barrel"/>
    <property type="match status" value="1"/>
</dbReference>
<proteinExistence type="inferred from homology"/>
<dbReference type="InterPro" id="IPR012349">
    <property type="entry name" value="Split_barrel_FMN-bd"/>
</dbReference>
<feature type="domain" description="Flavin reductase like" evidence="3">
    <location>
        <begin position="11"/>
        <end position="159"/>
    </location>
</feature>
<dbReference type="OrthoDB" id="9794638at2"/>
<dbReference type="InterPro" id="IPR002563">
    <property type="entry name" value="Flavin_Rdtase-like_dom"/>
</dbReference>